<accession>A0A0M2H7F2</accession>
<feature type="transmembrane region" description="Helical" evidence="1">
    <location>
        <begin position="117"/>
        <end position="142"/>
    </location>
</feature>
<reference evidence="2 3" key="1">
    <citation type="submission" date="2015-02" db="EMBL/GenBank/DDBJ databases">
        <title>Draft genome sequences of ten Microbacterium spp. with emphasis on heavy metal contaminated environments.</title>
        <authorList>
            <person name="Corretto E."/>
        </authorList>
    </citation>
    <scope>NUCLEOTIDE SEQUENCE [LARGE SCALE GENOMIC DNA]</scope>
    <source>
        <strain evidence="2 3">DSM 12510</strain>
    </source>
</reference>
<organism evidence="2 3">
    <name type="scientific">Microbacterium terrae</name>
    <dbReference type="NCBI Taxonomy" id="69369"/>
    <lineage>
        <taxon>Bacteria</taxon>
        <taxon>Bacillati</taxon>
        <taxon>Actinomycetota</taxon>
        <taxon>Actinomycetes</taxon>
        <taxon>Micrococcales</taxon>
        <taxon>Microbacteriaceae</taxon>
        <taxon>Microbacterium</taxon>
    </lineage>
</organism>
<gene>
    <name evidence="2" type="ORF">RS81_01595</name>
</gene>
<dbReference type="PATRIC" id="fig|92835.4.peg.1614"/>
<keyword evidence="1" id="KW-0472">Membrane</keyword>
<name>A0A0M2H7F2_9MICO</name>
<keyword evidence="3" id="KW-1185">Reference proteome</keyword>
<feature type="transmembrane region" description="Helical" evidence="1">
    <location>
        <begin position="38"/>
        <end position="63"/>
    </location>
</feature>
<evidence type="ECO:0000313" key="3">
    <source>
        <dbReference type="Proteomes" id="UP000033956"/>
    </source>
</evidence>
<dbReference type="RefSeq" id="WP_045275536.1">
    <property type="nucleotide sequence ID" value="NZ_BAAAUP010000003.1"/>
</dbReference>
<comment type="caution">
    <text evidence="2">The sequence shown here is derived from an EMBL/GenBank/DDBJ whole genome shotgun (WGS) entry which is preliminary data.</text>
</comment>
<feature type="transmembrane region" description="Helical" evidence="1">
    <location>
        <begin position="75"/>
        <end position="95"/>
    </location>
</feature>
<dbReference type="STRING" id="92835.RS81_01595"/>
<keyword evidence="1" id="KW-0812">Transmembrane</keyword>
<proteinExistence type="predicted"/>
<protein>
    <submittedName>
        <fullName evidence="2">Uncharacterized protein</fullName>
    </submittedName>
</protein>
<dbReference type="Proteomes" id="UP000033956">
    <property type="component" value="Unassembled WGS sequence"/>
</dbReference>
<dbReference type="OrthoDB" id="5074390at2"/>
<keyword evidence="1" id="KW-1133">Transmembrane helix</keyword>
<evidence type="ECO:0000313" key="2">
    <source>
        <dbReference type="EMBL" id="KJL40511.1"/>
    </source>
</evidence>
<sequence length="152" mass="16292">MHIEGTGRYVFWSQWVLAVFLPFWIFVGRGFLGAGLGWVGFLGIASGWILIVLLLVPPVLTLLDAPVRRARATRTWYDIATALLWLGLLVAGLSIPDSGDSGDLDTVFMLWFGASEAVSAVVFAIAASASLIAWIAAVAFAAGGIRESRRSP</sequence>
<feature type="transmembrane region" description="Helical" evidence="1">
    <location>
        <begin position="12"/>
        <end position="32"/>
    </location>
</feature>
<dbReference type="AlphaFoldDB" id="A0A0M2H7F2"/>
<evidence type="ECO:0000256" key="1">
    <source>
        <dbReference type="SAM" id="Phobius"/>
    </source>
</evidence>
<dbReference type="EMBL" id="JYIZ01000046">
    <property type="protein sequence ID" value="KJL40511.1"/>
    <property type="molecule type" value="Genomic_DNA"/>
</dbReference>